<dbReference type="Pfam" id="PF09719">
    <property type="entry name" value="C_GCAxxG_C_C"/>
    <property type="match status" value="1"/>
</dbReference>
<sequence>MEPLKKTEQLIETGFFSDRDFNCAESVLAAANKTYGWELPHDALKLASGFGGGVGGQELLCGALSGGVMALGKLFVQDRAHESNLIKTIIQEYFDLFEKEMGSNECAPLKEMHRTESEGCLQVIQASTRCLDRIVEKYQAQLNGS</sequence>
<evidence type="ECO:0008006" key="3">
    <source>
        <dbReference type="Google" id="ProtNLM"/>
    </source>
</evidence>
<name>A0A6P1MCZ4_9BACT</name>
<dbReference type="SUPFAM" id="SSF48695">
    <property type="entry name" value="Multiheme cytochromes"/>
    <property type="match status" value="1"/>
</dbReference>
<evidence type="ECO:0000313" key="1">
    <source>
        <dbReference type="EMBL" id="QHI68965.1"/>
    </source>
</evidence>
<gene>
    <name evidence="1" type="ORF">GT409_05710</name>
</gene>
<evidence type="ECO:0000313" key="2">
    <source>
        <dbReference type="Proteomes" id="UP000464954"/>
    </source>
</evidence>
<proteinExistence type="predicted"/>
<protein>
    <recommendedName>
        <fullName evidence="3">C_GCAxxG_C_C family protein</fullName>
    </recommendedName>
</protein>
<dbReference type="KEGG" id="taer:GT409_05710"/>
<keyword evidence="2" id="KW-1185">Reference proteome</keyword>
<dbReference type="RefSeq" id="WP_160627799.1">
    <property type="nucleotide sequence ID" value="NZ_CP047593.1"/>
</dbReference>
<accession>A0A6P1MCZ4</accession>
<dbReference type="InterPro" id="IPR036280">
    <property type="entry name" value="Multihaem_cyt_sf"/>
</dbReference>
<organism evidence="1 2">
    <name type="scientific">Tichowtungia aerotolerans</name>
    <dbReference type="NCBI Taxonomy" id="2697043"/>
    <lineage>
        <taxon>Bacteria</taxon>
        <taxon>Pseudomonadati</taxon>
        <taxon>Kiritimatiellota</taxon>
        <taxon>Tichowtungiia</taxon>
        <taxon>Tichowtungiales</taxon>
        <taxon>Tichowtungiaceae</taxon>
        <taxon>Tichowtungia</taxon>
    </lineage>
</organism>
<dbReference type="AlphaFoldDB" id="A0A6P1MCZ4"/>
<dbReference type="NCBIfam" id="TIGR01909">
    <property type="entry name" value="C_GCAxxG_C_C"/>
    <property type="match status" value="1"/>
</dbReference>
<dbReference type="Proteomes" id="UP000464954">
    <property type="component" value="Chromosome"/>
</dbReference>
<reference evidence="1 2" key="1">
    <citation type="submission" date="2020-01" db="EMBL/GenBank/DDBJ databases">
        <title>Ponticoccus aerotolerans gen. nov., sp. nov., an anaerobic bacterium and proposal of Ponticoccusceae fam. nov., Ponticoccusles ord. nov. and Ponticoccuse classis nov. in the phylum Kiritimatiellaeota.</title>
        <authorList>
            <person name="Zhou L.Y."/>
            <person name="Du Z.J."/>
        </authorList>
    </citation>
    <scope>NUCLEOTIDE SEQUENCE [LARGE SCALE GENOMIC DNA]</scope>
    <source>
        <strain evidence="1 2">S-5007</strain>
    </source>
</reference>
<dbReference type="EMBL" id="CP047593">
    <property type="protein sequence ID" value="QHI68965.1"/>
    <property type="molecule type" value="Genomic_DNA"/>
</dbReference>
<dbReference type="InterPro" id="IPR010181">
    <property type="entry name" value="CGCAxxGCC_motif"/>
</dbReference>